<reference evidence="2" key="1">
    <citation type="submission" date="2020-05" db="EMBL/GenBank/DDBJ databases">
        <authorList>
            <person name="Chiriac C."/>
            <person name="Salcher M."/>
            <person name="Ghai R."/>
            <person name="Kavagutti S V."/>
        </authorList>
    </citation>
    <scope>NUCLEOTIDE SEQUENCE</scope>
</reference>
<keyword evidence="1" id="KW-1133">Transmembrane helix</keyword>
<keyword evidence="1" id="KW-0812">Transmembrane</keyword>
<feature type="transmembrane region" description="Helical" evidence="1">
    <location>
        <begin position="12"/>
        <end position="29"/>
    </location>
</feature>
<feature type="transmembrane region" description="Helical" evidence="1">
    <location>
        <begin position="79"/>
        <end position="99"/>
    </location>
</feature>
<protein>
    <submittedName>
        <fullName evidence="2">Unannotated protein</fullName>
    </submittedName>
</protein>
<feature type="transmembrane region" description="Helical" evidence="1">
    <location>
        <begin position="186"/>
        <end position="208"/>
    </location>
</feature>
<organism evidence="2">
    <name type="scientific">freshwater metagenome</name>
    <dbReference type="NCBI Taxonomy" id="449393"/>
    <lineage>
        <taxon>unclassified sequences</taxon>
        <taxon>metagenomes</taxon>
        <taxon>ecological metagenomes</taxon>
    </lineage>
</organism>
<feature type="transmembrane region" description="Helical" evidence="1">
    <location>
        <begin position="44"/>
        <end position="67"/>
    </location>
</feature>
<evidence type="ECO:0000313" key="2">
    <source>
        <dbReference type="EMBL" id="CAB4945271.1"/>
    </source>
</evidence>
<dbReference type="AlphaFoldDB" id="A0A6J7JR07"/>
<keyword evidence="1" id="KW-0472">Membrane</keyword>
<dbReference type="InterPro" id="IPR049713">
    <property type="entry name" value="Pr6Pr-like"/>
</dbReference>
<feature type="transmembrane region" description="Helical" evidence="1">
    <location>
        <begin position="147"/>
        <end position="166"/>
    </location>
</feature>
<evidence type="ECO:0000256" key="1">
    <source>
        <dbReference type="SAM" id="Phobius"/>
    </source>
</evidence>
<feature type="transmembrane region" description="Helical" evidence="1">
    <location>
        <begin position="119"/>
        <end position="138"/>
    </location>
</feature>
<gene>
    <name evidence="2" type="ORF">UFOPK3837_00078</name>
</gene>
<accession>A0A6J7JR07</accession>
<name>A0A6J7JR07_9ZZZZ</name>
<proteinExistence type="predicted"/>
<dbReference type="EMBL" id="CAFBNO010000001">
    <property type="protein sequence ID" value="CAB4945271.1"/>
    <property type="molecule type" value="Genomic_DNA"/>
</dbReference>
<dbReference type="NCBIfam" id="NF038065">
    <property type="entry name" value="Pr6Pr"/>
    <property type="match status" value="1"/>
</dbReference>
<sequence length="217" mass="24207">MNSTTLLKTAGFVRILTAASLIFAMGWQITDRLAHNVFRPGEYFAYFTIDSSMVAAVALAVAGVWALQGKAETAVMNRVRLSVATYAIVVGVVYNALLRGLPGSAADAGYVWPQAPNEILHVWALVFIFLDFAIMTFANPPRFKQMFWVWVFPLAWVLFTIIRGIFTGWWPYWFIDPNDPGGLPQMIKYIFGIMAFMLVSAVIAIAAMKTNLIKARK</sequence>